<proteinExistence type="inferred from homology"/>
<evidence type="ECO:0000256" key="3">
    <source>
        <dbReference type="ARBA" id="ARBA00022692"/>
    </source>
</evidence>
<evidence type="ECO:0000256" key="2">
    <source>
        <dbReference type="ARBA" id="ARBA00009012"/>
    </source>
</evidence>
<evidence type="ECO:0000313" key="8">
    <source>
        <dbReference type="Proteomes" id="UP000243723"/>
    </source>
</evidence>
<evidence type="ECO:0008006" key="9">
    <source>
        <dbReference type="Google" id="ProtNLM"/>
    </source>
</evidence>
<keyword evidence="3 6" id="KW-0812">Transmembrane</keyword>
<keyword evidence="8" id="KW-1185">Reference proteome</keyword>
<accession>A0A2P7ZJK5</accession>
<dbReference type="EMBL" id="NHZQ01000177">
    <property type="protein sequence ID" value="PSK48391.1"/>
    <property type="molecule type" value="Genomic_DNA"/>
</dbReference>
<dbReference type="STRING" id="40998.A0A2P7ZJK5"/>
<keyword evidence="4 6" id="KW-1133">Transmembrane helix</keyword>
<protein>
    <recommendedName>
        <fullName evidence="9">Transmembrane protein 19</fullName>
    </recommendedName>
</protein>
<comment type="similarity">
    <text evidence="2">Belongs to the TMEM19 family.</text>
</comment>
<dbReference type="PANTHER" id="PTHR13353:SF5">
    <property type="entry name" value="TRANSMEMBRANE PROTEIN 19"/>
    <property type="match status" value="1"/>
</dbReference>
<name>A0A2P7ZJK5_9PEZI</name>
<dbReference type="PANTHER" id="PTHR13353">
    <property type="entry name" value="TRANSMEMBRANE PROTEIN 19"/>
    <property type="match status" value="1"/>
</dbReference>
<dbReference type="Proteomes" id="UP000243723">
    <property type="component" value="Unassembled WGS sequence"/>
</dbReference>
<evidence type="ECO:0000256" key="1">
    <source>
        <dbReference type="ARBA" id="ARBA00004141"/>
    </source>
</evidence>
<dbReference type="Pfam" id="PF01940">
    <property type="entry name" value="DUF92"/>
    <property type="match status" value="1"/>
</dbReference>
<evidence type="ECO:0000313" key="7">
    <source>
        <dbReference type="EMBL" id="PSK48391.1"/>
    </source>
</evidence>
<organism evidence="7 8">
    <name type="scientific">Elsinoe australis</name>
    <dbReference type="NCBI Taxonomy" id="40998"/>
    <lineage>
        <taxon>Eukaryota</taxon>
        <taxon>Fungi</taxon>
        <taxon>Dikarya</taxon>
        <taxon>Ascomycota</taxon>
        <taxon>Pezizomycotina</taxon>
        <taxon>Dothideomycetes</taxon>
        <taxon>Dothideomycetidae</taxon>
        <taxon>Myriangiales</taxon>
        <taxon>Elsinoaceae</taxon>
        <taxon>Elsinoe</taxon>
    </lineage>
</organism>
<dbReference type="OrthoDB" id="15001at2759"/>
<comment type="subcellular location">
    <subcellularLocation>
        <location evidence="1">Membrane</location>
        <topology evidence="1">Multi-pass membrane protein</topology>
    </subcellularLocation>
</comment>
<dbReference type="GO" id="GO:0016020">
    <property type="term" value="C:membrane"/>
    <property type="evidence" value="ECO:0007669"/>
    <property type="project" value="UniProtKB-SubCell"/>
</dbReference>
<keyword evidence="5 6" id="KW-0472">Membrane</keyword>
<evidence type="ECO:0000256" key="5">
    <source>
        <dbReference type="ARBA" id="ARBA00023136"/>
    </source>
</evidence>
<gene>
    <name evidence="7" type="ORF">B9Z65_5567</name>
</gene>
<comment type="caution">
    <text evidence="7">The sequence shown here is derived from an EMBL/GenBank/DDBJ whole genome shotgun (WGS) entry which is preliminary data.</text>
</comment>
<reference evidence="7 8" key="1">
    <citation type="submission" date="2017-05" db="EMBL/GenBank/DDBJ databases">
        <title>Draft genome sequence of Elsinoe australis.</title>
        <authorList>
            <person name="Cheng Q."/>
        </authorList>
    </citation>
    <scope>NUCLEOTIDE SEQUENCE [LARGE SCALE GENOMIC DNA]</scope>
    <source>
        <strain evidence="7 8">NL1</strain>
    </source>
</reference>
<feature type="transmembrane region" description="Helical" evidence="6">
    <location>
        <begin position="214"/>
        <end position="235"/>
    </location>
</feature>
<sequence length="289" mass="29096">MITPSDPRAHPLAFGTTLLLVSYSTWHSKLTPTGIATAFVTALLHISFPSPLPFASLVAFFLAGTIATRVGKAVKSGFTVSSTGGSGAEGPRNAVQVLANSGPASLFIVTAFAAPYLGVDVFGVGQGKGQGGDEAVVQRVVFGAACAYAAAAADTLSSELGILAKGSPFLIVPPFRKVPRGTNGGVTVVGLAAGLLGGAVIGGLHFYYHGDVVRAVTIAVLGLGGSVVDSVLGAVAQATVEDKGTGKVVEGANGRRVLATQGGSRVMRGRDLLNNNGVNFAMTLTIGLY</sequence>
<dbReference type="InterPro" id="IPR002794">
    <property type="entry name" value="DUF92_TMEM19"/>
</dbReference>
<evidence type="ECO:0000256" key="6">
    <source>
        <dbReference type="SAM" id="Phobius"/>
    </source>
</evidence>
<evidence type="ECO:0000256" key="4">
    <source>
        <dbReference type="ARBA" id="ARBA00022989"/>
    </source>
</evidence>
<feature type="transmembrane region" description="Helical" evidence="6">
    <location>
        <begin position="186"/>
        <end position="208"/>
    </location>
</feature>
<dbReference type="AlphaFoldDB" id="A0A2P7ZJK5"/>